<organism evidence="2 4">
    <name type="scientific">Branchiostoma belcheri</name>
    <name type="common">Amphioxus</name>
    <dbReference type="NCBI Taxonomy" id="7741"/>
    <lineage>
        <taxon>Eukaryota</taxon>
        <taxon>Metazoa</taxon>
        <taxon>Chordata</taxon>
        <taxon>Cephalochordata</taxon>
        <taxon>Leptocardii</taxon>
        <taxon>Amphioxiformes</taxon>
        <taxon>Branchiostomatidae</taxon>
        <taxon>Branchiostoma</taxon>
    </lineage>
</organism>
<dbReference type="Gene3D" id="2.60.120.10">
    <property type="entry name" value="Jelly Rolls"/>
    <property type="match status" value="1"/>
</dbReference>
<dbReference type="GeneID" id="109482055"/>
<dbReference type="InterPro" id="IPR039935">
    <property type="entry name" value="YML079W-like"/>
</dbReference>
<dbReference type="OrthoDB" id="6614653at2759"/>
<evidence type="ECO:0000313" key="4">
    <source>
        <dbReference type="RefSeq" id="XP_019640268.1"/>
    </source>
</evidence>
<reference evidence="3 4" key="1">
    <citation type="submission" date="2025-04" db="UniProtKB">
        <authorList>
            <consortium name="RefSeq"/>
        </authorList>
    </citation>
    <scope>IDENTIFICATION</scope>
    <source>
        <tissue evidence="3 4">Gonad</tissue>
    </source>
</reference>
<evidence type="ECO:0000313" key="2">
    <source>
        <dbReference type="Proteomes" id="UP000515135"/>
    </source>
</evidence>
<dbReference type="Proteomes" id="UP000515135">
    <property type="component" value="Unplaced"/>
</dbReference>
<gene>
    <name evidence="3 4" type="primary">LOC109482055</name>
</gene>
<evidence type="ECO:0000259" key="1">
    <source>
        <dbReference type="Pfam" id="PF06172"/>
    </source>
</evidence>
<dbReference type="SUPFAM" id="SSF51182">
    <property type="entry name" value="RmlC-like cupins"/>
    <property type="match status" value="1"/>
</dbReference>
<evidence type="ECO:0000313" key="3">
    <source>
        <dbReference type="RefSeq" id="XP_019640267.1"/>
    </source>
</evidence>
<name>A0A6P4ZTS7_BRABE</name>
<dbReference type="RefSeq" id="XP_019640268.1">
    <property type="nucleotide sequence ID" value="XM_019784709.1"/>
</dbReference>
<dbReference type="InterPro" id="IPR009327">
    <property type="entry name" value="Cupin_DUF985"/>
</dbReference>
<dbReference type="Pfam" id="PF06172">
    <property type="entry name" value="Cupin_5"/>
    <property type="match status" value="1"/>
</dbReference>
<accession>A0A6P4ZTS7</accession>
<protein>
    <submittedName>
        <fullName evidence="3 4">Uncharacterized protein LOC109482055</fullName>
    </submittedName>
</protein>
<proteinExistence type="predicted"/>
<sequence>MSQEIMKKSGFHQLVELYNMQKHPEGGWYKESFRSAVHFQTAENLEDGTKSTAATVCYYLLPKDVLSTWRRLTSDEVWLYQDGGCLKIHMIDAHGIYTSVVLGSTFQHREARYEVTVPTGVWAAAEVINGDFVLISCVVAPGFDWKGLELGQEEYLVTSFPHLTGIIKSFCKH</sequence>
<dbReference type="RefSeq" id="XP_019640267.1">
    <property type="nucleotide sequence ID" value="XM_019784708.1"/>
</dbReference>
<dbReference type="KEGG" id="bbel:109482055"/>
<dbReference type="AlphaFoldDB" id="A0A6P4ZTS7"/>
<dbReference type="InterPro" id="IPR014710">
    <property type="entry name" value="RmlC-like_jellyroll"/>
</dbReference>
<dbReference type="PANTHER" id="PTHR33387:SF3">
    <property type="entry name" value="DUF985 DOMAIN-CONTAINING PROTEIN"/>
    <property type="match status" value="1"/>
</dbReference>
<keyword evidence="2" id="KW-1185">Reference proteome</keyword>
<feature type="domain" description="DUF985" evidence="1">
    <location>
        <begin position="13"/>
        <end position="150"/>
    </location>
</feature>
<dbReference type="CDD" id="cd06121">
    <property type="entry name" value="cupin_YML079wp"/>
    <property type="match status" value="1"/>
</dbReference>
<dbReference type="InterPro" id="IPR011051">
    <property type="entry name" value="RmlC_Cupin_sf"/>
</dbReference>
<dbReference type="PANTHER" id="PTHR33387">
    <property type="entry name" value="RMLC-LIKE JELLY ROLL FOLD PROTEIN"/>
    <property type="match status" value="1"/>
</dbReference>